<sequence>MFADPSTVTINGVAKALVRINQDSYGSEYFLREATQEFRMKIRNTSYTNAAGQTIDRHNIEFTQTIYATLTAAAIVRKSYIVIENIRSDTDAGLLQTLNGFVAFITSGNIQKLLNYES</sequence>
<dbReference type="Pfam" id="PF22387">
    <property type="entry name" value="PhiCb5_coat"/>
    <property type="match status" value="1"/>
</dbReference>
<evidence type="ECO:0000313" key="1">
    <source>
        <dbReference type="EMBL" id="UHM27620.1"/>
    </source>
</evidence>
<reference evidence="1" key="1">
    <citation type="submission" date="2021-05" db="EMBL/GenBank/DDBJ databases">
        <authorList>
            <person name="Feng G."/>
        </authorList>
    </citation>
    <scope>NUCLEOTIDE SEQUENCE</scope>
    <source>
        <strain evidence="1">EHMFS246</strain>
    </source>
</reference>
<dbReference type="Gene3D" id="2.40.160.220">
    <property type="match status" value="1"/>
</dbReference>
<protein>
    <submittedName>
        <fullName evidence="1">Uncharacterized protein</fullName>
    </submittedName>
</protein>
<gene>
    <name evidence="1" type="ORF">FLV2_gp2</name>
</gene>
<proteinExistence type="predicted"/>
<dbReference type="InterPro" id="IPR054457">
    <property type="entry name" value="PhiCb5_coat"/>
</dbReference>
<accession>A0A8K1XFE8</accession>
<name>A0A8K1XFE8_9VIRU</name>
<organism evidence="1">
    <name type="scientific">Fushun levivirus 2</name>
    <dbReference type="NCBI Taxonomy" id="2905458"/>
    <lineage>
        <taxon>Viruses</taxon>
        <taxon>Riboviria</taxon>
        <taxon>Orthornavirae</taxon>
        <taxon>Lenarviricota</taxon>
        <taxon>Leviviricetes</taxon>
        <taxon>Norzivirales</taxon>
        <taxon>Fiersviridae</taxon>
        <taxon>Emesvirus</taxon>
    </lineage>
</organism>
<dbReference type="EMBL" id="MZ210002">
    <property type="protein sequence ID" value="UHM27620.1"/>
    <property type="molecule type" value="Genomic_RNA"/>
</dbReference>